<dbReference type="AlphaFoldDB" id="A0A9P6K9E3"/>
<dbReference type="InterPro" id="IPR000198">
    <property type="entry name" value="RhoGAP_dom"/>
</dbReference>
<dbReference type="Gene3D" id="1.10.555.10">
    <property type="entry name" value="Rho GTPase activation protein"/>
    <property type="match status" value="1"/>
</dbReference>
<evidence type="ECO:0000313" key="5">
    <source>
        <dbReference type="Proteomes" id="UP000780801"/>
    </source>
</evidence>
<dbReference type="OrthoDB" id="185175at2759"/>
<evidence type="ECO:0000256" key="1">
    <source>
        <dbReference type="ARBA" id="ARBA00022468"/>
    </source>
</evidence>
<dbReference type="EMBL" id="JAABOA010006055">
    <property type="protein sequence ID" value="KAF9570916.1"/>
    <property type="molecule type" value="Genomic_DNA"/>
</dbReference>
<dbReference type="InterPro" id="IPR008936">
    <property type="entry name" value="Rho_GTPase_activation_prot"/>
</dbReference>
<proteinExistence type="predicted"/>
<dbReference type="SUPFAM" id="SSF48350">
    <property type="entry name" value="GTPase activation domain, GAP"/>
    <property type="match status" value="1"/>
</dbReference>
<accession>A0A9P6K9E3</accession>
<dbReference type="PROSITE" id="PS50238">
    <property type="entry name" value="RHOGAP"/>
    <property type="match status" value="1"/>
</dbReference>
<reference evidence="4" key="1">
    <citation type="journal article" date="2020" name="Fungal Divers.">
        <title>Resolving the Mortierellaceae phylogeny through synthesis of multi-gene phylogenetics and phylogenomics.</title>
        <authorList>
            <person name="Vandepol N."/>
            <person name="Liber J."/>
            <person name="Desiro A."/>
            <person name="Na H."/>
            <person name="Kennedy M."/>
            <person name="Barry K."/>
            <person name="Grigoriev I.V."/>
            <person name="Miller A.N."/>
            <person name="O'Donnell K."/>
            <person name="Stajich J.E."/>
            <person name="Bonito G."/>
        </authorList>
    </citation>
    <scope>NUCLEOTIDE SEQUENCE</scope>
    <source>
        <strain evidence="4">KOD1015</strain>
    </source>
</reference>
<dbReference type="PANTHER" id="PTHR23176">
    <property type="entry name" value="RHO/RAC/CDC GTPASE-ACTIVATING PROTEIN"/>
    <property type="match status" value="1"/>
</dbReference>
<evidence type="ECO:0000256" key="2">
    <source>
        <dbReference type="SAM" id="MobiDB-lite"/>
    </source>
</evidence>
<dbReference type="InterPro" id="IPR050729">
    <property type="entry name" value="Rho-GAP"/>
</dbReference>
<dbReference type="Pfam" id="PF00620">
    <property type="entry name" value="RhoGAP"/>
    <property type="match status" value="1"/>
</dbReference>
<feature type="domain" description="Rho-GAP" evidence="3">
    <location>
        <begin position="1"/>
        <end position="166"/>
    </location>
</feature>
<feature type="compositionally biased region" description="Low complexity" evidence="2">
    <location>
        <begin position="143"/>
        <end position="163"/>
    </location>
</feature>
<protein>
    <submittedName>
        <fullName evidence="4">Rho GTPase-activating protein 29</fullName>
    </submittedName>
</protein>
<dbReference type="PANTHER" id="PTHR23176:SF129">
    <property type="entry name" value="RHO GTPASE ACTIVATING PROTEIN AT 16F, ISOFORM E-RELATED"/>
    <property type="match status" value="1"/>
</dbReference>
<comment type="caution">
    <text evidence="4">The sequence shown here is derived from an EMBL/GenBank/DDBJ whole genome shotgun (WGS) entry which is preliminary data.</text>
</comment>
<evidence type="ECO:0000259" key="3">
    <source>
        <dbReference type="PROSITE" id="PS50238"/>
    </source>
</evidence>
<keyword evidence="1" id="KW-0343">GTPase activation</keyword>
<keyword evidence="5" id="KW-1185">Reference proteome</keyword>
<dbReference type="GO" id="GO:0005737">
    <property type="term" value="C:cytoplasm"/>
    <property type="evidence" value="ECO:0007669"/>
    <property type="project" value="TreeGrafter"/>
</dbReference>
<feature type="region of interest" description="Disordered" evidence="2">
    <location>
        <begin position="141"/>
        <end position="164"/>
    </location>
</feature>
<feature type="non-terminal residue" evidence="4">
    <location>
        <position position="1"/>
    </location>
</feature>
<dbReference type="GO" id="GO:0005096">
    <property type="term" value="F:GTPase activator activity"/>
    <property type="evidence" value="ECO:0007669"/>
    <property type="project" value="UniProtKB-KW"/>
</dbReference>
<name>A0A9P6K9E3_9FUNG</name>
<dbReference type="SMART" id="SM00324">
    <property type="entry name" value="RhoGAP"/>
    <property type="match status" value="1"/>
</dbReference>
<gene>
    <name evidence="4" type="primary">ARHGAP29</name>
    <name evidence="4" type="ORF">BGW38_008692</name>
</gene>
<organism evidence="4 5">
    <name type="scientific">Lunasporangiospora selenospora</name>
    <dbReference type="NCBI Taxonomy" id="979761"/>
    <lineage>
        <taxon>Eukaryota</taxon>
        <taxon>Fungi</taxon>
        <taxon>Fungi incertae sedis</taxon>
        <taxon>Mucoromycota</taxon>
        <taxon>Mortierellomycotina</taxon>
        <taxon>Mortierellomycetes</taxon>
        <taxon>Mortierellales</taxon>
        <taxon>Mortierellaceae</taxon>
        <taxon>Lunasporangiospora</taxon>
    </lineage>
</organism>
<sequence>IPGNHTEVQKLKRIFDTGKDYDLLARKDDIHPWDIATLLKLYLRELPERLMPDRMLEEIQALQTTDRQICHKLRRILIQLPAANYGVLSFLFHHLSKIAAHEETTKMTVWNMGTVFAPTLGIGQVLFTALMGGYHDVNGGNTSGSESASSSRSRSPSLSQNSSCASIQGSTGAAAAAAATVPVAVTIGDECISGEGRHNDDENLLLISRRSVAANATAIRSATMTAAEAAGYREKGMKIVWGGLMQDESVDYLLQDWTDPD</sequence>
<dbReference type="Proteomes" id="UP000780801">
    <property type="component" value="Unassembled WGS sequence"/>
</dbReference>
<feature type="non-terminal residue" evidence="4">
    <location>
        <position position="261"/>
    </location>
</feature>
<dbReference type="CDD" id="cd00159">
    <property type="entry name" value="RhoGAP"/>
    <property type="match status" value="1"/>
</dbReference>
<evidence type="ECO:0000313" key="4">
    <source>
        <dbReference type="EMBL" id="KAF9570916.1"/>
    </source>
</evidence>
<dbReference type="GO" id="GO:0007165">
    <property type="term" value="P:signal transduction"/>
    <property type="evidence" value="ECO:0007669"/>
    <property type="project" value="InterPro"/>
</dbReference>